<evidence type="ECO:0000313" key="2">
    <source>
        <dbReference type="EMBL" id="KAJ3494958.1"/>
    </source>
</evidence>
<comment type="caution">
    <text evidence="2">The sequence shown here is derived from an EMBL/GenBank/DDBJ whole genome shotgun (WGS) entry which is preliminary data.</text>
</comment>
<evidence type="ECO:0000256" key="1">
    <source>
        <dbReference type="SAM" id="MobiDB-lite"/>
    </source>
</evidence>
<gene>
    <name evidence="2" type="ORF">NLJ89_g10705</name>
</gene>
<sequence length="382" mass="41508">MSTSLVIPTDADFMFLHAQYFSEGFNIEEWQLSNENEFGPFFSECFDREPPLVAADSYDHATTSAPTGMGPQPNLSMNICFPGAGGVTAPTYFTSENAYPTGYFPSSNFTFHVAQPAYPSSHYCPEHPSTNSSNSPTYNGPNTSMEYNFGLMQAATYGAFPCSSSNCLDAASVHQRVALDSLQPTASGSNPRSGFGLFNRQGIDVDNATEVPQQPPKKRRRVQVKATTPPSTSASRSSSSASPSSPSGSSSSASTSASFHGPSSSSPGSPAQSSSNYVHLPDGRYRCRICTGKAAYADTEKDIVRHLDTAKTHNPQQILCKDTVYRCPCRNPRLLGKRKDSRKRHVRSYIVAERGAAIELKDQERLSKVNAYEARLKSEKLL</sequence>
<feature type="region of interest" description="Disordered" evidence="1">
    <location>
        <begin position="183"/>
        <end position="277"/>
    </location>
</feature>
<proteinExistence type="predicted"/>
<protein>
    <submittedName>
        <fullName evidence="2">Uncharacterized protein</fullName>
    </submittedName>
</protein>
<name>A0A9W8MQN5_9AGAR</name>
<reference evidence="2" key="1">
    <citation type="submission" date="2022-07" db="EMBL/GenBank/DDBJ databases">
        <title>Genome Sequence of Agrocybe chaxingu.</title>
        <authorList>
            <person name="Buettner E."/>
        </authorList>
    </citation>
    <scope>NUCLEOTIDE SEQUENCE</scope>
    <source>
        <strain evidence="2">MP-N11</strain>
    </source>
</reference>
<feature type="compositionally biased region" description="Polar residues" evidence="1">
    <location>
        <begin position="183"/>
        <end position="192"/>
    </location>
</feature>
<feature type="compositionally biased region" description="Low complexity" evidence="1">
    <location>
        <begin position="226"/>
        <end position="275"/>
    </location>
</feature>
<dbReference type="EMBL" id="JANKHO010002076">
    <property type="protein sequence ID" value="KAJ3494958.1"/>
    <property type="molecule type" value="Genomic_DNA"/>
</dbReference>
<dbReference type="Proteomes" id="UP001148786">
    <property type="component" value="Unassembled WGS sequence"/>
</dbReference>
<accession>A0A9W8MQN5</accession>
<keyword evidence="3" id="KW-1185">Reference proteome</keyword>
<dbReference type="AlphaFoldDB" id="A0A9W8MQN5"/>
<evidence type="ECO:0000313" key="3">
    <source>
        <dbReference type="Proteomes" id="UP001148786"/>
    </source>
</evidence>
<organism evidence="2 3">
    <name type="scientific">Agrocybe chaxingu</name>
    <dbReference type="NCBI Taxonomy" id="84603"/>
    <lineage>
        <taxon>Eukaryota</taxon>
        <taxon>Fungi</taxon>
        <taxon>Dikarya</taxon>
        <taxon>Basidiomycota</taxon>
        <taxon>Agaricomycotina</taxon>
        <taxon>Agaricomycetes</taxon>
        <taxon>Agaricomycetidae</taxon>
        <taxon>Agaricales</taxon>
        <taxon>Agaricineae</taxon>
        <taxon>Strophariaceae</taxon>
        <taxon>Agrocybe</taxon>
    </lineage>
</organism>